<evidence type="ECO:0000256" key="1">
    <source>
        <dbReference type="SAM" id="MobiDB-lite"/>
    </source>
</evidence>
<accession>A0A0L7L7W3</accession>
<feature type="region of interest" description="Disordered" evidence="1">
    <location>
        <begin position="240"/>
        <end position="286"/>
    </location>
</feature>
<feature type="compositionally biased region" description="Low complexity" evidence="1">
    <location>
        <begin position="259"/>
        <end position="282"/>
    </location>
</feature>
<dbReference type="Proteomes" id="UP000037510">
    <property type="component" value="Unassembled WGS sequence"/>
</dbReference>
<evidence type="ECO:0000256" key="2">
    <source>
        <dbReference type="SAM" id="SignalP"/>
    </source>
</evidence>
<feature type="compositionally biased region" description="Polar residues" evidence="1">
    <location>
        <begin position="665"/>
        <end position="676"/>
    </location>
</feature>
<feature type="compositionally biased region" description="Basic and acidic residues" evidence="1">
    <location>
        <begin position="868"/>
        <end position="882"/>
    </location>
</feature>
<keyword evidence="4" id="KW-1185">Reference proteome</keyword>
<sequence>MGELVYLIFLLAVTRCRCDHTAYSSTIGNGQFGELLKPPPPPLSQILPVPFHGGAGRSQRQNTDLGYQYQPPPPPPPTHITQIPFPSDFKFPAPFYKQYNFNFVPPPQPFITTPSPSLFQKVSTWLFPSQQTSYEAGLDTNNIGPIKKDCNPCNLVPWIPVIRYNLGSKSNQVYHSNNPTYGPPSPTALADNVAKFQPQPFLQQNVDHKPPQLSPGIPHEVYGPPTSTFNSYSNGGVAISSTYGPPSPTHTIPSQNPLSSTYTAPSSPYSVPSSTYGVPSSSIGKTSSSYLPNYTPGVSITSYNTPTSTYRPSTSLYTTPVASYQSPFPVTTYGPPVTPYYEPGSLNNDLPQQNDIETLNETGPSGEQRLPKVAQPTGFRNSYGELITNPYNLDSPYPVSATAAESTKVKTQVLPNDYSRPPNQSLSLANPAPFTLNRGRNIHTLQPVALPNLSVSPLPPIFNARPFRPVISPYPSDILQGINQMQQKPNNVDVAQSIPLAEFTHSVDYPTTFVQSPVIDIESLRINNQTKAYRNIPNHFVIDEIRDISSQASEDHVQATKTIPEASFESTGTDVGNDIYDTGLPADLNQNLYIPQNHKPNHNFGDLRGYKDEDVDKYRTESNLQNIDSPLLYLKPSAPHKSFGKFVFAVSTPANDDFEIYDDVSPSTQSPQNPTITAWDESRNDFSESLSPPPVQSNIYQPKIVQIIVPYTTGKKEDKNTGYEHVSQQWADIPDEKHLARKIPAHTDSPYLAFTENYSTLPTTTEEPIPTVSENYDERLTSAAILNDLYDVKEPPFDIVKLQHNIDDWTEQEYSRYKPPQRNRNSEKYAKKIPDEYFTTTIPTSLVTETDSYYDLYDHEGSSSNHHSVTDKSDEEYRPPRKEYNTIEITKSRYNSGKNEEQEEIQKLHIYTAASSFRTTTAKVTTSSTTPAPWGKIQTSISPLTKEKVYVVTSKPWRDSRNTTKDWYDVESFESKKTNTDDTSGSDSLFKSPRFMHRPSFGFTSGGKYITTGGTSTESQHELRRGSFLLIAPKT</sequence>
<feature type="compositionally biased region" description="Polar residues" evidence="1">
    <location>
        <begin position="240"/>
        <end position="258"/>
    </location>
</feature>
<dbReference type="STRING" id="104452.A0A0L7L7W3"/>
<evidence type="ECO:0000313" key="3">
    <source>
        <dbReference type="EMBL" id="KOB71587.1"/>
    </source>
</evidence>
<reference evidence="3 4" key="1">
    <citation type="journal article" date="2015" name="Genome Biol. Evol.">
        <title>The genome of winter moth (Operophtera brumata) provides a genomic perspective on sexual dimorphism and phenology.</title>
        <authorList>
            <person name="Derks M.F."/>
            <person name="Smit S."/>
            <person name="Salis L."/>
            <person name="Schijlen E."/>
            <person name="Bossers A."/>
            <person name="Mateman C."/>
            <person name="Pijl A.S."/>
            <person name="de Ridder D."/>
            <person name="Groenen M.A."/>
            <person name="Visser M.E."/>
            <person name="Megens H.J."/>
        </authorList>
    </citation>
    <scope>NUCLEOTIDE SEQUENCE [LARGE SCALE GENOMIC DNA]</scope>
    <source>
        <strain evidence="3">WM2013NL</strain>
        <tissue evidence="3">Head and thorax</tissue>
    </source>
</reference>
<feature type="region of interest" description="Disordered" evidence="1">
    <location>
        <begin position="858"/>
        <end position="882"/>
    </location>
</feature>
<comment type="caution">
    <text evidence="3">The sequence shown here is derived from an EMBL/GenBank/DDBJ whole genome shotgun (WGS) entry which is preliminary data.</text>
</comment>
<feature type="signal peptide" evidence="2">
    <location>
        <begin position="1"/>
        <end position="18"/>
    </location>
</feature>
<dbReference type="AlphaFoldDB" id="A0A0L7L7W3"/>
<proteinExistence type="predicted"/>
<dbReference type="EMBL" id="JTDY01002360">
    <property type="protein sequence ID" value="KOB71587.1"/>
    <property type="molecule type" value="Genomic_DNA"/>
</dbReference>
<feature type="chain" id="PRO_5005573225" evidence="2">
    <location>
        <begin position="19"/>
        <end position="1035"/>
    </location>
</feature>
<protein>
    <submittedName>
        <fullName evidence="3">Uncharacterized protein</fullName>
    </submittedName>
</protein>
<evidence type="ECO:0000313" key="4">
    <source>
        <dbReference type="Proteomes" id="UP000037510"/>
    </source>
</evidence>
<feature type="region of interest" description="Disordered" evidence="1">
    <location>
        <begin position="664"/>
        <end position="695"/>
    </location>
</feature>
<name>A0A0L7L7W3_OPEBR</name>
<gene>
    <name evidence="3" type="ORF">OBRU01_13517</name>
</gene>
<keyword evidence="2" id="KW-0732">Signal</keyword>
<organism evidence="3 4">
    <name type="scientific">Operophtera brumata</name>
    <name type="common">Winter moth</name>
    <name type="synonym">Phalaena brumata</name>
    <dbReference type="NCBI Taxonomy" id="104452"/>
    <lineage>
        <taxon>Eukaryota</taxon>
        <taxon>Metazoa</taxon>
        <taxon>Ecdysozoa</taxon>
        <taxon>Arthropoda</taxon>
        <taxon>Hexapoda</taxon>
        <taxon>Insecta</taxon>
        <taxon>Pterygota</taxon>
        <taxon>Neoptera</taxon>
        <taxon>Endopterygota</taxon>
        <taxon>Lepidoptera</taxon>
        <taxon>Glossata</taxon>
        <taxon>Ditrysia</taxon>
        <taxon>Geometroidea</taxon>
        <taxon>Geometridae</taxon>
        <taxon>Larentiinae</taxon>
        <taxon>Operophtera</taxon>
    </lineage>
</organism>